<name>A0A2H0RHX4_9BACT</name>
<dbReference type="Proteomes" id="UP000230431">
    <property type="component" value="Unassembled WGS sequence"/>
</dbReference>
<evidence type="ECO:0000313" key="1">
    <source>
        <dbReference type="EMBL" id="PIR46152.1"/>
    </source>
</evidence>
<dbReference type="PANTHER" id="PTHR37953">
    <property type="entry name" value="UPF0127 PROTEIN MJ1496"/>
    <property type="match status" value="1"/>
</dbReference>
<dbReference type="Gene3D" id="2.60.120.1140">
    <property type="entry name" value="Protein of unknown function DUF192"/>
    <property type="match status" value="1"/>
</dbReference>
<evidence type="ECO:0000313" key="2">
    <source>
        <dbReference type="Proteomes" id="UP000230431"/>
    </source>
</evidence>
<dbReference type="InterPro" id="IPR038695">
    <property type="entry name" value="Saro_0823-like_sf"/>
</dbReference>
<dbReference type="PANTHER" id="PTHR37953:SF1">
    <property type="entry name" value="UPF0127 PROTEIN MJ1496"/>
    <property type="match status" value="1"/>
</dbReference>
<reference evidence="1 2" key="1">
    <citation type="submission" date="2017-09" db="EMBL/GenBank/DDBJ databases">
        <title>Depth-based differentiation of microbial function through sediment-hosted aquifers and enrichment of novel symbionts in the deep terrestrial subsurface.</title>
        <authorList>
            <person name="Probst A.J."/>
            <person name="Ladd B."/>
            <person name="Jarett J.K."/>
            <person name="Geller-Mcgrath D.E."/>
            <person name="Sieber C.M."/>
            <person name="Emerson J.B."/>
            <person name="Anantharaman K."/>
            <person name="Thomas B.C."/>
            <person name="Malmstrom R."/>
            <person name="Stieglmeier M."/>
            <person name="Klingl A."/>
            <person name="Woyke T."/>
            <person name="Ryan C.M."/>
            <person name="Banfield J.F."/>
        </authorList>
    </citation>
    <scope>NUCLEOTIDE SEQUENCE [LARGE SCALE GENOMIC DNA]</scope>
    <source>
        <strain evidence="1">CG10_big_fil_rev_8_21_14_0_10_49_38</strain>
    </source>
</reference>
<dbReference type="EMBL" id="PCYK01000008">
    <property type="protein sequence ID" value="PIR46152.1"/>
    <property type="molecule type" value="Genomic_DNA"/>
</dbReference>
<dbReference type="Pfam" id="PF02643">
    <property type="entry name" value="DUF192"/>
    <property type="match status" value="1"/>
</dbReference>
<proteinExistence type="predicted"/>
<protein>
    <recommendedName>
        <fullName evidence="3">DUF192 domain-containing protein</fullName>
    </recommendedName>
</protein>
<sequence length="177" mass="20078">MKLPRPKSVYLLLALIVCLIGILLHLNRADRSLLESRFFPSSRVMTTPTQNQFAGPALKIRELEIPVELATTSEAIRRGLSGRASLPPEQGMLFVFGRPDRYRFWMPEMRFPLDIIWLNEDKVVGFESNVSNDFDQAQPIFYQPDEPVRLVLEVNAGFVARHGLEIGDPVDLSGLKE</sequence>
<dbReference type="AlphaFoldDB" id="A0A2H0RHX4"/>
<gene>
    <name evidence="1" type="ORF">COV08_01180</name>
</gene>
<organism evidence="1 2">
    <name type="scientific">Candidatus Vogelbacteria bacterium CG10_big_fil_rev_8_21_14_0_10_49_38</name>
    <dbReference type="NCBI Taxonomy" id="1975043"/>
    <lineage>
        <taxon>Bacteria</taxon>
        <taxon>Candidatus Vogeliibacteriota</taxon>
    </lineage>
</organism>
<comment type="caution">
    <text evidence="1">The sequence shown here is derived from an EMBL/GenBank/DDBJ whole genome shotgun (WGS) entry which is preliminary data.</text>
</comment>
<accession>A0A2H0RHX4</accession>
<dbReference type="InterPro" id="IPR003795">
    <property type="entry name" value="DUF192"/>
</dbReference>
<evidence type="ECO:0008006" key="3">
    <source>
        <dbReference type="Google" id="ProtNLM"/>
    </source>
</evidence>